<evidence type="ECO:0000259" key="2">
    <source>
        <dbReference type="Pfam" id="PF03732"/>
    </source>
</evidence>
<reference evidence="3" key="1">
    <citation type="journal article" date="2023" name="Science">
        <title>Elucidation of the pathway for biosynthesis of saponin adjuvants from the soapbark tree.</title>
        <authorList>
            <person name="Reed J."/>
            <person name="Orme A."/>
            <person name="El-Demerdash A."/>
            <person name="Owen C."/>
            <person name="Martin L.B.B."/>
            <person name="Misra R.C."/>
            <person name="Kikuchi S."/>
            <person name="Rejzek M."/>
            <person name="Martin A.C."/>
            <person name="Harkess A."/>
            <person name="Leebens-Mack J."/>
            <person name="Louveau T."/>
            <person name="Stephenson M.J."/>
            <person name="Osbourn A."/>
        </authorList>
    </citation>
    <scope>NUCLEOTIDE SEQUENCE</scope>
    <source>
        <strain evidence="3">S10</strain>
    </source>
</reference>
<keyword evidence="4" id="KW-1185">Reference proteome</keyword>
<comment type="caution">
    <text evidence="3">The sequence shown here is derived from an EMBL/GenBank/DDBJ whole genome shotgun (WGS) entry which is preliminary data.</text>
</comment>
<dbReference type="InterPro" id="IPR032567">
    <property type="entry name" value="RTL1-rel"/>
</dbReference>
<feature type="region of interest" description="Disordered" evidence="1">
    <location>
        <begin position="188"/>
        <end position="245"/>
    </location>
</feature>
<dbReference type="PANTHER" id="PTHR15503">
    <property type="entry name" value="LDOC1 RELATED"/>
    <property type="match status" value="1"/>
</dbReference>
<name>A0AAD7PYR9_QUISA</name>
<gene>
    <name evidence="3" type="ORF">O6P43_009616</name>
</gene>
<feature type="compositionally biased region" description="Polar residues" evidence="1">
    <location>
        <begin position="227"/>
        <end position="245"/>
    </location>
</feature>
<dbReference type="Pfam" id="PF03732">
    <property type="entry name" value="Retrotrans_gag"/>
    <property type="match status" value="1"/>
</dbReference>
<dbReference type="AlphaFoldDB" id="A0AAD7PYR9"/>
<sequence>MMKGMTNQQKFDWIDSQLGELAGVSDSMIDIWASLKEFDIPGLIERVTTLERLVSRVRALERNKNVQGTGDNVAELEEQYFRAVRMDLEEAKVTTATMYLVGDAKLWWRTKYVDIQDGRCVIDSWEDLRRELKAQFFPENVEYIARRNLRELKQTGTIREYARAELQRQRVQDLATAQAAAECLTDYAPESSASKKPQQSSSGGNDRQFGKPGKNKSRGGDQRKPSYPSNSPQSSRGSVSTSKPRTISCFLCNGPHRVAECPQKTALNSLQASVRKAPQSHADEDEDEDDSDEDQPRMGALRFIGALKKHAESSKKSGNKGLMFVKGHLGGKPAMSVMLDTGATHNFVSEAEAKKLGLKLEMDSGRMKAVNSKSSPTARQAKQVSVKLMTWEGRVDFVVAKIDDFDVVLGMEFMLTHKAIPIPAASSLMIMGEQPAMVPAVIKQLGETQHISALQFKKGVKRQEPTFVAVPLVTEDQGDGEPVPPTIQGVLKEYERVMPDKLPQTLPPRRGIDHEIELVPGIKPPAKAP</sequence>
<dbReference type="SUPFAM" id="SSF50630">
    <property type="entry name" value="Acid proteases"/>
    <property type="match status" value="1"/>
</dbReference>
<dbReference type="Gene3D" id="2.40.70.10">
    <property type="entry name" value="Acid Proteases"/>
    <property type="match status" value="1"/>
</dbReference>
<feature type="domain" description="Retrotransposon gag" evidence="2">
    <location>
        <begin position="96"/>
        <end position="172"/>
    </location>
</feature>
<protein>
    <submittedName>
        <fullName evidence="3">Gag-asp_proteas domain-containing protein</fullName>
    </submittedName>
</protein>
<organism evidence="3 4">
    <name type="scientific">Quillaja saponaria</name>
    <name type="common">Soap bark tree</name>
    <dbReference type="NCBI Taxonomy" id="32244"/>
    <lineage>
        <taxon>Eukaryota</taxon>
        <taxon>Viridiplantae</taxon>
        <taxon>Streptophyta</taxon>
        <taxon>Embryophyta</taxon>
        <taxon>Tracheophyta</taxon>
        <taxon>Spermatophyta</taxon>
        <taxon>Magnoliopsida</taxon>
        <taxon>eudicotyledons</taxon>
        <taxon>Gunneridae</taxon>
        <taxon>Pentapetalae</taxon>
        <taxon>rosids</taxon>
        <taxon>fabids</taxon>
        <taxon>Fabales</taxon>
        <taxon>Quillajaceae</taxon>
        <taxon>Quillaja</taxon>
    </lineage>
</organism>
<feature type="compositionally biased region" description="Acidic residues" evidence="1">
    <location>
        <begin position="283"/>
        <end position="293"/>
    </location>
</feature>
<dbReference type="Pfam" id="PF13975">
    <property type="entry name" value="gag-asp_proteas"/>
    <property type="match status" value="1"/>
</dbReference>
<feature type="compositionally biased region" description="Low complexity" evidence="1">
    <location>
        <begin position="191"/>
        <end position="202"/>
    </location>
</feature>
<dbReference type="Proteomes" id="UP001163823">
    <property type="component" value="Chromosome 4"/>
</dbReference>
<dbReference type="EMBL" id="JARAOO010000004">
    <property type="protein sequence ID" value="KAJ7971608.1"/>
    <property type="molecule type" value="Genomic_DNA"/>
</dbReference>
<feature type="region of interest" description="Disordered" evidence="1">
    <location>
        <begin position="270"/>
        <end position="296"/>
    </location>
</feature>
<dbReference type="InterPro" id="IPR021109">
    <property type="entry name" value="Peptidase_aspartic_dom_sf"/>
</dbReference>
<dbReference type="PANTHER" id="PTHR15503:SF45">
    <property type="entry name" value="RNA-DIRECTED DNA POLYMERASE HOMOLOG"/>
    <property type="match status" value="1"/>
</dbReference>
<dbReference type="KEGG" id="qsa:O6P43_009616"/>
<evidence type="ECO:0000313" key="3">
    <source>
        <dbReference type="EMBL" id="KAJ7971608.1"/>
    </source>
</evidence>
<accession>A0AAD7PYR9</accession>
<dbReference type="InterPro" id="IPR005162">
    <property type="entry name" value="Retrotrans_gag_dom"/>
</dbReference>
<evidence type="ECO:0000313" key="4">
    <source>
        <dbReference type="Proteomes" id="UP001163823"/>
    </source>
</evidence>
<proteinExistence type="predicted"/>
<evidence type="ECO:0000256" key="1">
    <source>
        <dbReference type="SAM" id="MobiDB-lite"/>
    </source>
</evidence>
<dbReference type="CDD" id="cd00303">
    <property type="entry name" value="retropepsin_like"/>
    <property type="match status" value="1"/>
</dbReference>